<accession>A0AAV4AYT5</accession>
<organism evidence="1 2">
    <name type="scientific">Plakobranchus ocellatus</name>
    <dbReference type="NCBI Taxonomy" id="259542"/>
    <lineage>
        <taxon>Eukaryota</taxon>
        <taxon>Metazoa</taxon>
        <taxon>Spiralia</taxon>
        <taxon>Lophotrochozoa</taxon>
        <taxon>Mollusca</taxon>
        <taxon>Gastropoda</taxon>
        <taxon>Heterobranchia</taxon>
        <taxon>Euthyneura</taxon>
        <taxon>Panpulmonata</taxon>
        <taxon>Sacoglossa</taxon>
        <taxon>Placobranchoidea</taxon>
        <taxon>Plakobranchidae</taxon>
        <taxon>Plakobranchus</taxon>
    </lineage>
</organism>
<dbReference type="Proteomes" id="UP000735302">
    <property type="component" value="Unassembled WGS sequence"/>
</dbReference>
<dbReference type="AlphaFoldDB" id="A0AAV4AYT5"/>
<evidence type="ECO:0000313" key="2">
    <source>
        <dbReference type="Proteomes" id="UP000735302"/>
    </source>
</evidence>
<evidence type="ECO:0000313" key="1">
    <source>
        <dbReference type="EMBL" id="GFO12455.1"/>
    </source>
</evidence>
<protein>
    <submittedName>
        <fullName evidence="1">Uncharacterized protein</fullName>
    </submittedName>
</protein>
<dbReference type="EMBL" id="BLXT01004423">
    <property type="protein sequence ID" value="GFO12455.1"/>
    <property type="molecule type" value="Genomic_DNA"/>
</dbReference>
<reference evidence="1 2" key="1">
    <citation type="journal article" date="2021" name="Elife">
        <title>Chloroplast acquisition without the gene transfer in kleptoplastic sea slugs, Plakobranchus ocellatus.</title>
        <authorList>
            <person name="Maeda T."/>
            <person name="Takahashi S."/>
            <person name="Yoshida T."/>
            <person name="Shimamura S."/>
            <person name="Takaki Y."/>
            <person name="Nagai Y."/>
            <person name="Toyoda A."/>
            <person name="Suzuki Y."/>
            <person name="Arimoto A."/>
            <person name="Ishii H."/>
            <person name="Satoh N."/>
            <person name="Nishiyama T."/>
            <person name="Hasebe M."/>
            <person name="Maruyama T."/>
            <person name="Minagawa J."/>
            <person name="Obokata J."/>
            <person name="Shigenobu S."/>
        </authorList>
    </citation>
    <scope>NUCLEOTIDE SEQUENCE [LARGE SCALE GENOMIC DNA]</scope>
</reference>
<name>A0AAV4AYT5_9GAST</name>
<comment type="caution">
    <text evidence="1">The sequence shown here is derived from an EMBL/GenBank/DDBJ whole genome shotgun (WGS) entry which is preliminary data.</text>
</comment>
<proteinExistence type="predicted"/>
<gene>
    <name evidence="1" type="ORF">PoB_003896000</name>
</gene>
<sequence length="106" mass="12329">MERRVKRFLRSLSCSFTHQEPKSRHSPLISVKTLGRTEIIGVTEGNVGHTSNRRKETLLNSLRIGQTWNHRDFENSCDLCWSYCLNLLTANGQYKRKAILQLSIWP</sequence>
<keyword evidence="2" id="KW-1185">Reference proteome</keyword>